<keyword evidence="1" id="KW-0456">Lyase</keyword>
<organism evidence="3">
    <name type="scientific">uncultured Eggerthella sp. SMG5</name>
    <dbReference type="NCBI Taxonomy" id="1131820"/>
    <lineage>
        <taxon>Bacteria</taxon>
        <taxon>Bacillati</taxon>
        <taxon>Actinomycetota</taxon>
        <taxon>Coriobacteriia</taxon>
        <taxon>Eggerthellales</taxon>
        <taxon>Eggerthellaceae</taxon>
        <taxon>Eggerthella</taxon>
        <taxon>environmental samples</taxon>
    </lineage>
</organism>
<evidence type="ECO:0000313" key="3">
    <source>
        <dbReference type="EMBL" id="AFA54870.1"/>
    </source>
</evidence>
<feature type="domain" description="AB hydrolase-1" evidence="2">
    <location>
        <begin position="86"/>
        <end position="325"/>
    </location>
</feature>
<reference evidence="3" key="1">
    <citation type="journal article" date="2012" name="ISME J.">
        <title>Functional metagenomics reveals novel salt tolerance loci from the human gut microbiome.</title>
        <authorList>
            <person name="Culligan E.P."/>
            <person name="Sleator R.D."/>
            <person name="Marchesi J.R."/>
            <person name="Hill C."/>
        </authorList>
    </citation>
    <scope>NUCLEOTIDE SEQUENCE</scope>
</reference>
<dbReference type="GO" id="GO:0016829">
    <property type="term" value="F:lyase activity"/>
    <property type="evidence" value="ECO:0007669"/>
    <property type="project" value="UniProtKB-KW"/>
</dbReference>
<dbReference type="EMBL" id="JQ269598">
    <property type="protein sequence ID" value="AFA54870.1"/>
    <property type="molecule type" value="Genomic_DNA"/>
</dbReference>
<evidence type="ECO:0000259" key="2">
    <source>
        <dbReference type="Pfam" id="PF12697"/>
    </source>
</evidence>
<dbReference type="SUPFAM" id="SSF53474">
    <property type="entry name" value="alpha/beta-Hydrolases"/>
    <property type="match status" value="1"/>
</dbReference>
<protein>
    <submittedName>
        <fullName evidence="3">Alpha/beta hydrolase fold protein</fullName>
    </submittedName>
</protein>
<keyword evidence="3" id="KW-0378">Hydrolase</keyword>
<evidence type="ECO:0000256" key="1">
    <source>
        <dbReference type="ARBA" id="ARBA00023239"/>
    </source>
</evidence>
<dbReference type="PANTHER" id="PTHR42916">
    <property type="entry name" value="2-SUCCINYL-5-ENOLPYRUVYL-6-HYDROXY-3-CYCLOHEXENE-1-CARBOXYLATE SYNTHASE"/>
    <property type="match status" value="1"/>
</dbReference>
<accession>H6WNT9</accession>
<dbReference type="GO" id="GO:0016787">
    <property type="term" value="F:hydrolase activity"/>
    <property type="evidence" value="ECO:0007669"/>
    <property type="project" value="UniProtKB-KW"/>
</dbReference>
<name>H6WNT9_9ACTN</name>
<dbReference type="AlphaFoldDB" id="H6WNT9"/>
<dbReference type="PANTHER" id="PTHR42916:SF1">
    <property type="entry name" value="PROTEIN PHYLLO, CHLOROPLASTIC"/>
    <property type="match status" value="1"/>
</dbReference>
<dbReference type="InterPro" id="IPR029058">
    <property type="entry name" value="AB_hydrolase_fold"/>
</dbReference>
<dbReference type="Gene3D" id="3.40.50.1820">
    <property type="entry name" value="alpha/beta hydrolase"/>
    <property type="match status" value="1"/>
</dbReference>
<dbReference type="InterPro" id="IPR000073">
    <property type="entry name" value="AB_hydrolase_1"/>
</dbReference>
<dbReference type="Pfam" id="PF12697">
    <property type="entry name" value="Abhydrolase_6"/>
    <property type="match status" value="1"/>
</dbReference>
<proteinExistence type="predicted"/>
<sequence length="353" mass="38639">MHNHTCGCGHHEGDAGCGSHEHDHGEVCACGAHHVSPEVEPLASAWSMLGKTSKEQTVPPTREFDFDWEGQKIHVYQWGKADNIPVVLLHGFMQTGLSWSIIAAALSGNHCAYALDFLGHGRSSKPSNVELYRYDAMVRMVESFLEQVACVGHEGAKRRAHVIGYSMGGRIALGLASSEKDLLYSLILESCNFGPEGNEQRAAAEERNAGWAQRLRNNGIEEFVEYWETLPLFESQREMGLDEELRPERLANDAESMALCLEGAGKHAMPDASQAFAVVASTWVPVKYLWGYDDCGSEAVAHQLEHDGIDVTSFGTGHNVHLEAPVLYGTVVQEFLFGIEPRGAAPKGSGHQQ</sequence>